<dbReference type="KEGG" id="rcu:8281225"/>
<dbReference type="Proteomes" id="UP000008311">
    <property type="component" value="Unassembled WGS sequence"/>
</dbReference>
<dbReference type="OMA" id="WEHPAMA"/>
<evidence type="ECO:0000313" key="2">
    <source>
        <dbReference type="Proteomes" id="UP000008311"/>
    </source>
</evidence>
<dbReference type="InterPro" id="IPR040381">
    <property type="entry name" value="At4g14450-like"/>
</dbReference>
<dbReference type="PANTHER" id="PTHR33912">
    <property type="entry name" value="OS01G0939400 PROTEIN"/>
    <property type="match status" value="1"/>
</dbReference>
<sequence length="136" mass="14953">MEASDCNLFQCHAQVIAKMKTKVGKPPTRLQKKAPSSLQVNYSTIYPRMPSTSSPHTPIPLLSPLIVSPPPLSQEAEEFRFPLICGEIDKGSNDKRIVSPILPGGWQHPAVANGYMEPSSLFNIFQSKCVLVNHAK</sequence>
<dbReference type="InParanoid" id="B9RRF3"/>
<evidence type="ECO:0000313" key="1">
    <source>
        <dbReference type="EMBL" id="EEF46069.1"/>
    </source>
</evidence>
<protein>
    <submittedName>
        <fullName evidence="1">Uncharacterized protein</fullName>
    </submittedName>
</protein>
<organism evidence="1 2">
    <name type="scientific">Ricinus communis</name>
    <name type="common">Castor bean</name>
    <dbReference type="NCBI Taxonomy" id="3988"/>
    <lineage>
        <taxon>Eukaryota</taxon>
        <taxon>Viridiplantae</taxon>
        <taxon>Streptophyta</taxon>
        <taxon>Embryophyta</taxon>
        <taxon>Tracheophyta</taxon>
        <taxon>Spermatophyta</taxon>
        <taxon>Magnoliopsida</taxon>
        <taxon>eudicotyledons</taxon>
        <taxon>Gunneridae</taxon>
        <taxon>Pentapetalae</taxon>
        <taxon>rosids</taxon>
        <taxon>fabids</taxon>
        <taxon>Malpighiales</taxon>
        <taxon>Euphorbiaceae</taxon>
        <taxon>Acalyphoideae</taxon>
        <taxon>Acalypheae</taxon>
        <taxon>Ricinus</taxon>
    </lineage>
</organism>
<name>B9RRF3_RICCO</name>
<dbReference type="AlphaFoldDB" id="B9RRF3"/>
<accession>B9RRF3</accession>
<gene>
    <name evidence="1" type="ORF">RCOM_1189240</name>
</gene>
<dbReference type="PANTHER" id="PTHR33912:SF5">
    <property type="entry name" value="F22G5.17"/>
    <property type="match status" value="1"/>
</dbReference>
<dbReference type="eggNOG" id="ENOG502S7WG">
    <property type="taxonomic scope" value="Eukaryota"/>
</dbReference>
<proteinExistence type="predicted"/>
<dbReference type="OrthoDB" id="773117at2759"/>
<dbReference type="EMBL" id="EQ973803">
    <property type="protein sequence ID" value="EEF46069.1"/>
    <property type="molecule type" value="Genomic_DNA"/>
</dbReference>
<reference evidence="2" key="1">
    <citation type="journal article" date="2010" name="Nat. Biotechnol.">
        <title>Draft genome sequence of the oilseed species Ricinus communis.</title>
        <authorList>
            <person name="Chan A.P."/>
            <person name="Crabtree J."/>
            <person name="Zhao Q."/>
            <person name="Lorenzi H."/>
            <person name="Orvis J."/>
            <person name="Puiu D."/>
            <person name="Melake-Berhan A."/>
            <person name="Jones K.M."/>
            <person name="Redman J."/>
            <person name="Chen G."/>
            <person name="Cahoon E.B."/>
            <person name="Gedil M."/>
            <person name="Stanke M."/>
            <person name="Haas B.J."/>
            <person name="Wortman J.R."/>
            <person name="Fraser-Liggett C.M."/>
            <person name="Ravel J."/>
            <person name="Rabinowicz P.D."/>
        </authorList>
    </citation>
    <scope>NUCLEOTIDE SEQUENCE [LARGE SCALE GENOMIC DNA]</scope>
    <source>
        <strain evidence="2">cv. Hale</strain>
    </source>
</reference>
<keyword evidence="2" id="KW-1185">Reference proteome</keyword>